<evidence type="ECO:0000313" key="1">
    <source>
        <dbReference type="EMBL" id="CAH1417298.1"/>
    </source>
</evidence>
<name>A0AAU9M8Y6_9ASTR</name>
<gene>
    <name evidence="1" type="ORF">LVIROSA_LOCUS4992</name>
</gene>
<organism evidence="1 2">
    <name type="scientific">Lactuca virosa</name>
    <dbReference type="NCBI Taxonomy" id="75947"/>
    <lineage>
        <taxon>Eukaryota</taxon>
        <taxon>Viridiplantae</taxon>
        <taxon>Streptophyta</taxon>
        <taxon>Embryophyta</taxon>
        <taxon>Tracheophyta</taxon>
        <taxon>Spermatophyta</taxon>
        <taxon>Magnoliopsida</taxon>
        <taxon>eudicotyledons</taxon>
        <taxon>Gunneridae</taxon>
        <taxon>Pentapetalae</taxon>
        <taxon>asterids</taxon>
        <taxon>campanulids</taxon>
        <taxon>Asterales</taxon>
        <taxon>Asteraceae</taxon>
        <taxon>Cichorioideae</taxon>
        <taxon>Cichorieae</taxon>
        <taxon>Lactucinae</taxon>
        <taxon>Lactuca</taxon>
    </lineage>
</organism>
<keyword evidence="2" id="KW-1185">Reference proteome</keyword>
<dbReference type="Proteomes" id="UP001157418">
    <property type="component" value="Unassembled WGS sequence"/>
</dbReference>
<protein>
    <submittedName>
        <fullName evidence="1">Uncharacterized protein</fullName>
    </submittedName>
</protein>
<dbReference type="AlphaFoldDB" id="A0AAU9M8Y6"/>
<proteinExistence type="predicted"/>
<evidence type="ECO:0000313" key="2">
    <source>
        <dbReference type="Proteomes" id="UP001157418"/>
    </source>
</evidence>
<comment type="caution">
    <text evidence="1">The sequence shown here is derived from an EMBL/GenBank/DDBJ whole genome shotgun (WGS) entry which is preliminary data.</text>
</comment>
<sequence length="139" mass="16312">MFIKLSFSKHIFHIICNYIKEKLIKSSTNIEKKNFRLHLERSRFSDRDGYIVNLEGLKVILLARMVEFRLFTTILLKGDNSWEEIELTHTVIDKAQCVQAFVSELNPDTNTNTEELPISSSQLLLHSYLQKCHFQVLRV</sequence>
<dbReference type="EMBL" id="CAKMRJ010000002">
    <property type="protein sequence ID" value="CAH1417298.1"/>
    <property type="molecule type" value="Genomic_DNA"/>
</dbReference>
<reference evidence="1 2" key="1">
    <citation type="submission" date="2022-01" db="EMBL/GenBank/DDBJ databases">
        <authorList>
            <person name="Xiong W."/>
            <person name="Schranz E."/>
        </authorList>
    </citation>
    <scope>NUCLEOTIDE SEQUENCE [LARGE SCALE GENOMIC DNA]</scope>
</reference>
<accession>A0AAU9M8Y6</accession>